<dbReference type="Pfam" id="PF05175">
    <property type="entry name" value="MTS"/>
    <property type="match status" value="1"/>
</dbReference>
<name>A0A0E3ZMG5_9BURK</name>
<dbReference type="GO" id="GO:0036009">
    <property type="term" value="F:protein-glutamine N-methyltransferase activity"/>
    <property type="evidence" value="ECO:0007669"/>
    <property type="project" value="TreeGrafter"/>
</dbReference>
<gene>
    <name evidence="5" type="ORF">CL55_00015920</name>
</gene>
<keyword evidence="2" id="KW-0949">S-adenosyl-L-methionine</keyword>
<feature type="compositionally biased region" description="Basic and acidic residues" evidence="3">
    <location>
        <begin position="86"/>
        <end position="97"/>
    </location>
</feature>
<dbReference type="KEGG" id="pdq:CL55_00015920"/>
<dbReference type="Proteomes" id="UP000061135">
    <property type="component" value="Chromosome"/>
</dbReference>
<evidence type="ECO:0000256" key="1">
    <source>
        <dbReference type="ARBA" id="ARBA00022603"/>
    </source>
</evidence>
<dbReference type="PATRIC" id="fig|576611.7.peg.1617"/>
<dbReference type="Gene3D" id="3.40.50.150">
    <property type="entry name" value="Vaccinia Virus protein VP39"/>
    <property type="match status" value="1"/>
</dbReference>
<dbReference type="RefSeq" id="WP_046330622.1">
    <property type="nucleotide sequence ID" value="NZ_CP007501.1"/>
</dbReference>
<evidence type="ECO:0000259" key="4">
    <source>
        <dbReference type="Pfam" id="PF05175"/>
    </source>
</evidence>
<evidence type="ECO:0000256" key="2">
    <source>
        <dbReference type="ARBA" id="ARBA00022691"/>
    </source>
</evidence>
<dbReference type="InterPro" id="IPR007848">
    <property type="entry name" value="Small_mtfrase_dom"/>
</dbReference>
<dbReference type="AlphaFoldDB" id="A0A0E3ZMG5"/>
<organism evidence="5 6">
    <name type="scientific">Polynucleobacter duraquae</name>
    <dbReference type="NCBI Taxonomy" id="1835254"/>
    <lineage>
        <taxon>Bacteria</taxon>
        <taxon>Pseudomonadati</taxon>
        <taxon>Pseudomonadota</taxon>
        <taxon>Betaproteobacteria</taxon>
        <taxon>Burkholderiales</taxon>
        <taxon>Burkholderiaceae</taxon>
        <taxon>Polynucleobacter</taxon>
    </lineage>
</organism>
<feature type="domain" description="Methyltransferase small" evidence="4">
    <location>
        <begin position="191"/>
        <end position="292"/>
    </location>
</feature>
<keyword evidence="1 5" id="KW-0489">Methyltransferase</keyword>
<evidence type="ECO:0000313" key="5">
    <source>
        <dbReference type="EMBL" id="AKD25925.1"/>
    </source>
</evidence>
<keyword evidence="1 5" id="KW-0808">Transferase</keyword>
<dbReference type="InterPro" id="IPR029063">
    <property type="entry name" value="SAM-dependent_MTases_sf"/>
</dbReference>
<dbReference type="OrthoDB" id="267914at2"/>
<dbReference type="EMBL" id="CP007501">
    <property type="protein sequence ID" value="AKD25925.1"/>
    <property type="molecule type" value="Genomic_DNA"/>
</dbReference>
<dbReference type="PANTHER" id="PTHR18895">
    <property type="entry name" value="HEMK METHYLTRANSFERASE"/>
    <property type="match status" value="1"/>
</dbReference>
<sequence>MNQDRSIHWEESGQNCSAVWHSENGIAAHKKVVTADDTLTADDAYHLACAGTAILWKGDFQNARQLLQALVRRIDKPSKKSKRAGKRVDKSTDAAPKKTAKDIFNQHRLIQSQRARVLGMLLIQCNLDHSISLRRAPDISQACAEAYGAVEHSYVVSLRELLGVISAHEWRKNGLPILADENGEPVFVHPHYGVFSPVRGEYIELVCAAPLPKSLDGASTAFDIGVGTGVLAIILAMRDVQKIVATDQDDRALTCAKENIALLGLGSQIEIVKANLFPAGKASLIICNPPWVPARPSSTLEHAVYDPDSQMLKGYLGGLKDHLLPQGEGWLILSDLAEHLELRTREELLSWIEDAGLVVLGRIDTKPKHSKAFDESDSLHFARAAETTSLWRLGIK</sequence>
<accession>A0A0E3ZMG5</accession>
<proteinExistence type="predicted"/>
<dbReference type="GO" id="GO:0003676">
    <property type="term" value="F:nucleic acid binding"/>
    <property type="evidence" value="ECO:0007669"/>
    <property type="project" value="InterPro"/>
</dbReference>
<evidence type="ECO:0000256" key="3">
    <source>
        <dbReference type="SAM" id="MobiDB-lite"/>
    </source>
</evidence>
<keyword evidence="6" id="KW-1185">Reference proteome</keyword>
<dbReference type="PANTHER" id="PTHR18895:SF74">
    <property type="entry name" value="MTRF1L RELEASE FACTOR GLUTAMINE METHYLTRANSFERASE"/>
    <property type="match status" value="1"/>
</dbReference>
<dbReference type="InterPro" id="IPR050320">
    <property type="entry name" value="N5-glutamine_MTase"/>
</dbReference>
<dbReference type="STRING" id="1835254.CL55_00015920"/>
<dbReference type="HOGENOM" id="CLU_046655_1_0_4"/>
<dbReference type="InterPro" id="IPR002052">
    <property type="entry name" value="DNA_methylase_N6_adenine_CS"/>
</dbReference>
<dbReference type="GO" id="GO:0032259">
    <property type="term" value="P:methylation"/>
    <property type="evidence" value="ECO:0007669"/>
    <property type="project" value="UniProtKB-KW"/>
</dbReference>
<reference evidence="5 6" key="1">
    <citation type="submission" date="2014-03" db="EMBL/GenBank/DDBJ databases">
        <title>Genome of Polynucleobacter strain MWH-MoK4.</title>
        <authorList>
            <person name="Hahn M.W."/>
        </authorList>
    </citation>
    <scope>NUCLEOTIDE SEQUENCE [LARGE SCALE GENOMIC DNA]</scope>
    <source>
        <strain evidence="5 6">MWH-MoK4</strain>
    </source>
</reference>
<dbReference type="SUPFAM" id="SSF53335">
    <property type="entry name" value="S-adenosyl-L-methionine-dependent methyltransferases"/>
    <property type="match status" value="1"/>
</dbReference>
<dbReference type="CDD" id="cd02440">
    <property type="entry name" value="AdoMet_MTases"/>
    <property type="match status" value="1"/>
</dbReference>
<feature type="region of interest" description="Disordered" evidence="3">
    <location>
        <begin position="77"/>
        <end position="97"/>
    </location>
</feature>
<dbReference type="PROSITE" id="PS00092">
    <property type="entry name" value="N6_MTASE"/>
    <property type="match status" value="1"/>
</dbReference>
<evidence type="ECO:0000313" key="6">
    <source>
        <dbReference type="Proteomes" id="UP000061135"/>
    </source>
</evidence>
<protein>
    <submittedName>
        <fullName evidence="5">Methylase of polypeptide chain release factor</fullName>
    </submittedName>
</protein>